<protein>
    <submittedName>
        <fullName evidence="1">Uncharacterized protein</fullName>
    </submittedName>
</protein>
<gene>
    <name evidence="1" type="ORF">BGAPBR_I0062</name>
</gene>
<dbReference type="Proteomes" id="UP000006103">
    <property type="component" value="Plasmid PBr_lp28-4"/>
</dbReference>
<dbReference type="EMBL" id="CP001304">
    <property type="protein sequence ID" value="ACL34637.1"/>
    <property type="molecule type" value="Genomic_DNA"/>
</dbReference>
<accession>B8F141</accession>
<geneLocation type="plasmid" evidence="1 2">
    <name>PBr_lp28-4</name>
</geneLocation>
<evidence type="ECO:0000313" key="2">
    <source>
        <dbReference type="Proteomes" id="UP000006103"/>
    </source>
</evidence>
<sequence length="38" mass="4693">MFANQNEFIRINFIRTCKYCIPFFEKNFRDFIGLEVKV</sequence>
<organism evidence="1 2">
    <name type="scientific">Borreliella garinii PBr</name>
    <dbReference type="NCBI Taxonomy" id="498743"/>
    <lineage>
        <taxon>Bacteria</taxon>
        <taxon>Pseudomonadati</taxon>
        <taxon>Spirochaetota</taxon>
        <taxon>Spirochaetia</taxon>
        <taxon>Spirochaetales</taxon>
        <taxon>Borreliaceae</taxon>
        <taxon>Borreliella</taxon>
    </lineage>
</organism>
<reference evidence="1 2" key="1">
    <citation type="journal article" date="2011" name="J. Bacteriol.">
        <title>Whole-genome sequences of two Borrelia afzelii and two Borrelia garinii Lyme disease agent isolates.</title>
        <authorList>
            <person name="Casjens S.R."/>
            <person name="Mongodin E.F."/>
            <person name="Qiu W.-G."/>
            <person name="Dunn J.J."/>
            <person name="Luft B.J."/>
            <person name="Fraser-Liggett C.M."/>
            <person name="Schutzer S.E."/>
        </authorList>
    </citation>
    <scope>NUCLEOTIDE SEQUENCE [LARGE SCALE GENOMIC DNA]</scope>
    <source>
        <strain evidence="1 2">PBr</strain>
    </source>
</reference>
<dbReference type="AlphaFoldDB" id="B8F141"/>
<proteinExistence type="predicted"/>
<evidence type="ECO:0000313" key="1">
    <source>
        <dbReference type="EMBL" id="ACL34637.1"/>
    </source>
</evidence>
<keyword evidence="2" id="KW-1185">Reference proteome</keyword>
<name>B8F141_BORGR</name>
<keyword evidence="1" id="KW-0614">Plasmid</keyword>